<dbReference type="AlphaFoldDB" id="A0A1Y2HGK4"/>
<dbReference type="GO" id="GO:0020037">
    <property type="term" value="F:heme binding"/>
    <property type="evidence" value="ECO:0007669"/>
    <property type="project" value="UniProtKB-UniRule"/>
</dbReference>
<evidence type="ECO:0000313" key="17">
    <source>
        <dbReference type="EMBL" id="ORZ34619.1"/>
    </source>
</evidence>
<comment type="similarity">
    <text evidence="4">Belongs to the peroxidase family. Cytochrome c peroxidase subfamily.</text>
</comment>
<dbReference type="EC" id="1.11.1.-" evidence="13"/>
<dbReference type="GO" id="GO:0004130">
    <property type="term" value="F:cytochrome-c peroxidase activity"/>
    <property type="evidence" value="ECO:0007669"/>
    <property type="project" value="UniProtKB-EC"/>
</dbReference>
<dbReference type="Pfam" id="PF00141">
    <property type="entry name" value="peroxidase"/>
    <property type="match status" value="1"/>
</dbReference>
<evidence type="ECO:0000256" key="10">
    <source>
        <dbReference type="ARBA" id="ARBA00023004"/>
    </source>
</evidence>
<dbReference type="Gene3D" id="1.10.520.10">
    <property type="match status" value="1"/>
</dbReference>
<dbReference type="PANTHER" id="PTHR31356:SF58">
    <property type="entry name" value="CYTOCHROME C PEROXIDASE, MITOCHONDRIAL"/>
    <property type="match status" value="1"/>
</dbReference>
<reference evidence="16 18" key="1">
    <citation type="submission" date="2016-07" db="EMBL/GenBank/DDBJ databases">
        <title>Pervasive Adenine N6-methylation of Active Genes in Fungi.</title>
        <authorList>
            <consortium name="DOE Joint Genome Institute"/>
            <person name="Mondo S.J."/>
            <person name="Dannebaum R.O."/>
            <person name="Kuo R.C."/>
            <person name="Labutti K."/>
            <person name="Haridas S."/>
            <person name="Kuo A."/>
            <person name="Salamov A."/>
            <person name="Ahrendt S.R."/>
            <person name="Lipzen A."/>
            <person name="Sullivan W."/>
            <person name="Andreopoulos W.B."/>
            <person name="Clum A."/>
            <person name="Lindquist E."/>
            <person name="Daum C."/>
            <person name="Ramamoorthy G.K."/>
            <person name="Gryganskyi A."/>
            <person name="Culley D."/>
            <person name="Magnuson J.K."/>
            <person name="James T.Y."/>
            <person name="O'Malley M.A."/>
            <person name="Stajich J.E."/>
            <person name="Spatafora J.W."/>
            <person name="Visel A."/>
            <person name="Grigoriev I.V."/>
        </authorList>
    </citation>
    <scope>NUCLEOTIDE SEQUENCE [LARGE SCALE GENOMIC DNA]</scope>
    <source>
        <strain evidence="16 18">PL171</strain>
    </source>
</reference>
<evidence type="ECO:0000256" key="3">
    <source>
        <dbReference type="ARBA" id="ARBA00004569"/>
    </source>
</evidence>
<dbReference type="PROSITE" id="PS00435">
    <property type="entry name" value="PEROXIDASE_1"/>
    <property type="match status" value="1"/>
</dbReference>
<name>A0A1Y2HGK4_9FUNG</name>
<dbReference type="CDD" id="cd00691">
    <property type="entry name" value="ascorbate_peroxidase"/>
    <property type="match status" value="1"/>
</dbReference>
<comment type="caution">
    <text evidence="16">The sequence shown here is derived from an EMBL/GenBank/DDBJ whole genome shotgun (WGS) entry which is preliminary data.</text>
</comment>
<evidence type="ECO:0000256" key="9">
    <source>
        <dbReference type="ARBA" id="ARBA00023002"/>
    </source>
</evidence>
<feature type="non-terminal residue" evidence="16">
    <location>
        <position position="1"/>
    </location>
</feature>
<keyword evidence="11" id="KW-0496">Mitochondrion</keyword>
<dbReference type="GO" id="GO:0005758">
    <property type="term" value="C:mitochondrial intermembrane space"/>
    <property type="evidence" value="ECO:0007669"/>
    <property type="project" value="UniProtKB-SubCell"/>
</dbReference>
<keyword evidence="18" id="KW-1185">Reference proteome</keyword>
<evidence type="ECO:0000256" key="14">
    <source>
        <dbReference type="SAM" id="MobiDB-lite"/>
    </source>
</evidence>
<accession>A0A1Y2HGK4</accession>
<keyword evidence="8" id="KW-0809">Transit peptide</keyword>
<evidence type="ECO:0000256" key="13">
    <source>
        <dbReference type="RuleBase" id="RU363051"/>
    </source>
</evidence>
<dbReference type="GO" id="GO:0042744">
    <property type="term" value="P:hydrogen peroxide catabolic process"/>
    <property type="evidence" value="ECO:0007669"/>
    <property type="project" value="TreeGrafter"/>
</dbReference>
<keyword evidence="9 13" id="KW-0560">Oxidoreductase</keyword>
<evidence type="ECO:0000256" key="4">
    <source>
        <dbReference type="ARBA" id="ARBA00005997"/>
    </source>
</evidence>
<dbReference type="PRINTS" id="PR00459">
    <property type="entry name" value="ASPEROXIDASE"/>
</dbReference>
<feature type="domain" description="Plant heme peroxidase family profile" evidence="15">
    <location>
        <begin position="67"/>
        <end position="269"/>
    </location>
</feature>
<evidence type="ECO:0000256" key="5">
    <source>
        <dbReference type="ARBA" id="ARBA00022559"/>
    </source>
</evidence>
<comment type="catalytic activity">
    <reaction evidence="12">
        <text>2 Fe(II)-[cytochrome c] + H2O2 + 2 H(+) = 2 Fe(III)-[cytochrome c] + 2 H2O</text>
        <dbReference type="Rhea" id="RHEA:16581"/>
        <dbReference type="Rhea" id="RHEA-COMP:10350"/>
        <dbReference type="Rhea" id="RHEA-COMP:14399"/>
        <dbReference type="ChEBI" id="CHEBI:15377"/>
        <dbReference type="ChEBI" id="CHEBI:15378"/>
        <dbReference type="ChEBI" id="CHEBI:16240"/>
        <dbReference type="ChEBI" id="CHEBI:29033"/>
        <dbReference type="ChEBI" id="CHEBI:29034"/>
        <dbReference type="EC" id="1.11.1.5"/>
    </reaction>
</comment>
<evidence type="ECO:0000313" key="16">
    <source>
        <dbReference type="EMBL" id="ORZ32192.1"/>
    </source>
</evidence>
<dbReference type="InterPro" id="IPR002016">
    <property type="entry name" value="Haem_peroxidase"/>
</dbReference>
<dbReference type="FunFam" id="1.10.520.10:FF:000005">
    <property type="entry name" value="Cytochrome c peroxidase"/>
    <property type="match status" value="1"/>
</dbReference>
<dbReference type="STRING" id="765915.A0A1Y2HGK4"/>
<dbReference type="PROSITE" id="PS50873">
    <property type="entry name" value="PEROXIDASE_4"/>
    <property type="match status" value="1"/>
</dbReference>
<dbReference type="PRINTS" id="PR00458">
    <property type="entry name" value="PEROXIDASE"/>
</dbReference>
<organism evidence="16 18">
    <name type="scientific">Catenaria anguillulae PL171</name>
    <dbReference type="NCBI Taxonomy" id="765915"/>
    <lineage>
        <taxon>Eukaryota</taxon>
        <taxon>Fungi</taxon>
        <taxon>Fungi incertae sedis</taxon>
        <taxon>Blastocladiomycota</taxon>
        <taxon>Blastocladiomycetes</taxon>
        <taxon>Blastocladiales</taxon>
        <taxon>Catenariaceae</taxon>
        <taxon>Catenaria</taxon>
    </lineage>
</organism>
<dbReference type="FunFam" id="1.10.420.10:FF:000009">
    <property type="entry name" value="Ascorbate peroxidase"/>
    <property type="match status" value="1"/>
</dbReference>
<keyword evidence="10" id="KW-0408">Iron</keyword>
<protein>
    <recommendedName>
        <fullName evidence="13">Peroxidase</fullName>
        <ecNumber evidence="13">1.11.1.-</ecNumber>
    </recommendedName>
</protein>
<dbReference type="GO" id="GO:0046872">
    <property type="term" value="F:metal ion binding"/>
    <property type="evidence" value="ECO:0007669"/>
    <property type="project" value="UniProtKB-UniRule"/>
</dbReference>
<dbReference type="InterPro" id="IPR019793">
    <property type="entry name" value="Peroxidases_heam-ligand_BS"/>
</dbReference>
<keyword evidence="7" id="KW-0479">Metal-binding</keyword>
<proteinExistence type="inferred from homology"/>
<keyword evidence="6" id="KW-0349">Heme</keyword>
<dbReference type="GO" id="GO:0000302">
    <property type="term" value="P:response to reactive oxygen species"/>
    <property type="evidence" value="ECO:0007669"/>
    <property type="project" value="TreeGrafter"/>
</dbReference>
<evidence type="ECO:0000256" key="8">
    <source>
        <dbReference type="ARBA" id="ARBA00022946"/>
    </source>
</evidence>
<dbReference type="EMBL" id="MCFL01000049">
    <property type="protein sequence ID" value="ORZ32192.1"/>
    <property type="molecule type" value="Genomic_DNA"/>
</dbReference>
<dbReference type="InterPro" id="IPR044831">
    <property type="entry name" value="Ccp1-like"/>
</dbReference>
<dbReference type="GO" id="GO:0034599">
    <property type="term" value="P:cellular response to oxidative stress"/>
    <property type="evidence" value="ECO:0007669"/>
    <property type="project" value="InterPro"/>
</dbReference>
<dbReference type="InterPro" id="IPR010255">
    <property type="entry name" value="Haem_peroxidase_sf"/>
</dbReference>
<dbReference type="InterPro" id="IPR019794">
    <property type="entry name" value="Peroxidases_AS"/>
</dbReference>
<keyword evidence="5 13" id="KW-0575">Peroxidase</keyword>
<evidence type="ECO:0000256" key="12">
    <source>
        <dbReference type="ARBA" id="ARBA00049265"/>
    </source>
</evidence>
<evidence type="ECO:0000313" key="18">
    <source>
        <dbReference type="Proteomes" id="UP000193411"/>
    </source>
</evidence>
<sequence>NYHKVAAAIADVLESNPDYDDGSYGPLFVRLAWHASGTYSKHDGSGGSNGATMRYHPESSDGANNGLNLARDLLEPIKRRFPDISYADLWTLAGVVAIKEMGGPSVPWRSGRSDAPSAEACPPVGRLPDASKERKHIREVFNRMGFDDREIVALMGAHALGRCHTDRSGYKGPWTFSPTMLTNDYFKLLLSETWVKKQWDGPLQYEDKKTRSLMMLPTDMEMYNDRYFYKYTKEFAKDEAAFFSAFSDAFKKLLELGVKFPESSETIIL</sequence>
<evidence type="ECO:0000256" key="6">
    <source>
        <dbReference type="ARBA" id="ARBA00022617"/>
    </source>
</evidence>
<evidence type="ECO:0000256" key="11">
    <source>
        <dbReference type="ARBA" id="ARBA00023128"/>
    </source>
</evidence>
<gene>
    <name evidence="16" type="ORF">BCR44DRAFT_131441</name>
    <name evidence="17" type="ORF">BCR44DRAFT_1390454</name>
</gene>
<evidence type="ECO:0000256" key="1">
    <source>
        <dbReference type="ARBA" id="ARBA00003917"/>
    </source>
</evidence>
<dbReference type="GO" id="GO:0005759">
    <property type="term" value="C:mitochondrial matrix"/>
    <property type="evidence" value="ECO:0007669"/>
    <property type="project" value="UniProtKB-SubCell"/>
</dbReference>
<comment type="subcellular location">
    <subcellularLocation>
        <location evidence="3">Mitochondrion intermembrane space</location>
    </subcellularLocation>
    <subcellularLocation>
        <location evidence="2">Mitochondrion matrix</location>
    </subcellularLocation>
</comment>
<dbReference type="Gene3D" id="1.10.420.10">
    <property type="entry name" value="Peroxidase, domain 2"/>
    <property type="match status" value="1"/>
</dbReference>
<evidence type="ECO:0000259" key="15">
    <source>
        <dbReference type="PROSITE" id="PS50873"/>
    </source>
</evidence>
<dbReference type="OrthoDB" id="2859658at2759"/>
<dbReference type="EMBL" id="MCFL01000027">
    <property type="protein sequence ID" value="ORZ34619.1"/>
    <property type="molecule type" value="Genomic_DNA"/>
</dbReference>
<dbReference type="PANTHER" id="PTHR31356">
    <property type="entry name" value="THYLAKOID LUMENAL 29 KDA PROTEIN, CHLOROPLASTIC-RELATED"/>
    <property type="match status" value="1"/>
</dbReference>
<evidence type="ECO:0000256" key="7">
    <source>
        <dbReference type="ARBA" id="ARBA00022723"/>
    </source>
</evidence>
<dbReference type="PROSITE" id="PS00436">
    <property type="entry name" value="PEROXIDASE_2"/>
    <property type="match status" value="1"/>
</dbReference>
<comment type="function">
    <text evidence="1">Destroys radicals which are normally produced within the cells and which are toxic to biological systems.</text>
</comment>
<evidence type="ECO:0000256" key="2">
    <source>
        <dbReference type="ARBA" id="ARBA00004305"/>
    </source>
</evidence>
<dbReference type="InterPro" id="IPR002207">
    <property type="entry name" value="Peroxidase_I"/>
</dbReference>
<dbReference type="Proteomes" id="UP000193411">
    <property type="component" value="Unassembled WGS sequence"/>
</dbReference>
<feature type="region of interest" description="Disordered" evidence="14">
    <location>
        <begin position="107"/>
        <end position="129"/>
    </location>
</feature>
<dbReference type="SUPFAM" id="SSF48113">
    <property type="entry name" value="Heme-dependent peroxidases"/>
    <property type="match status" value="1"/>
</dbReference>